<dbReference type="InterPro" id="IPR002942">
    <property type="entry name" value="S4_RNA-bd"/>
</dbReference>
<evidence type="ECO:0000259" key="11">
    <source>
        <dbReference type="SMART" id="SM00363"/>
    </source>
</evidence>
<dbReference type="InterPro" id="IPR006145">
    <property type="entry name" value="PsdUridine_synth_RsuA/RluA"/>
</dbReference>
<dbReference type="CDD" id="cd02869">
    <property type="entry name" value="PseudoU_synth_RluA_like"/>
    <property type="match status" value="1"/>
</dbReference>
<dbReference type="PANTHER" id="PTHR21600:SF92">
    <property type="entry name" value="RIBOSOMAL LARGE SUBUNIT PSEUDOURIDINE SYNTHASE C"/>
    <property type="match status" value="1"/>
</dbReference>
<dbReference type="Pfam" id="PF01479">
    <property type="entry name" value="S4"/>
    <property type="match status" value="1"/>
</dbReference>
<dbReference type="Gene3D" id="3.10.290.10">
    <property type="entry name" value="RNA-binding S4 domain"/>
    <property type="match status" value="1"/>
</dbReference>
<dbReference type="PROSITE" id="PS50889">
    <property type="entry name" value="S4"/>
    <property type="match status" value="1"/>
</dbReference>
<dbReference type="CDD" id="cd00165">
    <property type="entry name" value="S4"/>
    <property type="match status" value="1"/>
</dbReference>
<evidence type="ECO:0000256" key="5">
    <source>
        <dbReference type="ARBA" id="ARBA00022884"/>
    </source>
</evidence>
<protein>
    <recommendedName>
        <fullName evidence="9">Pseudouridine synthase</fullName>
        <ecNumber evidence="9">5.4.99.-</ecNumber>
    </recommendedName>
</protein>
<feature type="domain" description="RNA-binding S4" evidence="11">
    <location>
        <begin position="80"/>
        <end position="137"/>
    </location>
</feature>
<name>A0A3A1YBS6_9GAMM</name>
<comment type="function">
    <text evidence="2">Responsible for synthesis of pseudouridine from uracil at positions 955, 2504 and 2580 in 23S ribosomal RNA.</text>
</comment>
<evidence type="ECO:0000256" key="8">
    <source>
        <dbReference type="PROSITE-ProRule" id="PRU00182"/>
    </source>
</evidence>
<dbReference type="InterPro" id="IPR036986">
    <property type="entry name" value="S4_RNA-bd_sf"/>
</dbReference>
<comment type="similarity">
    <text evidence="3 9">Belongs to the pseudouridine synthase RluA family.</text>
</comment>
<evidence type="ECO:0000256" key="10">
    <source>
        <dbReference type="SAM" id="MobiDB-lite"/>
    </source>
</evidence>
<dbReference type="PANTHER" id="PTHR21600">
    <property type="entry name" value="MITOCHONDRIAL RNA PSEUDOURIDINE SYNTHASE"/>
    <property type="match status" value="1"/>
</dbReference>
<keyword evidence="13" id="KW-1185">Reference proteome</keyword>
<dbReference type="AlphaFoldDB" id="A0A3A1YBS6"/>
<dbReference type="SUPFAM" id="SSF55174">
    <property type="entry name" value="Alpha-L RNA-binding motif"/>
    <property type="match status" value="1"/>
</dbReference>
<dbReference type="Proteomes" id="UP000265964">
    <property type="component" value="Unassembled WGS sequence"/>
</dbReference>
<evidence type="ECO:0000256" key="7">
    <source>
        <dbReference type="PIRSR" id="PIRSR606225-1"/>
    </source>
</evidence>
<keyword evidence="4" id="KW-0698">rRNA processing</keyword>
<keyword evidence="5 8" id="KW-0694">RNA-binding</keyword>
<sequence length="383" mass="43756">MSVKNRPPKNKERKISQPRLSKEKKLNHAKKVTQLTAKAESKDQDQEHKEAFKAPQGVAIGQEYKTPVVELIAKAEDQERRIDNFLISILPNIPKTNFYKLLRKGEIRANKKRIKADYKISQGDVIRIAPLILKNTLDKSIALKDIVKLNSVQVLKKNIVYEDAGLFIINKPAGIAVHGGSGVNYGVVEALRVLFPKEKRLELVHRIDKETSGLLMVARKPSVLKHLQEQFRNKTIYKSYLCLVPGIWKHARVEAPLLRYEKLGERFVKVDNQGKESITNFKLLQVYEDENGQKFSLVEASPLTGRTHQIRVHALHALAPLAGDEKYQDLIANSYFNKLGLHRMFLHAYKLNFVDPVSETRKEVEIPLDPELQKFLQSLTPIE</sequence>
<dbReference type="SUPFAM" id="SSF55120">
    <property type="entry name" value="Pseudouridine synthase"/>
    <property type="match status" value="1"/>
</dbReference>
<evidence type="ECO:0000313" key="12">
    <source>
        <dbReference type="EMBL" id="RIY34659.1"/>
    </source>
</evidence>
<dbReference type="SMART" id="SM00363">
    <property type="entry name" value="S4"/>
    <property type="match status" value="1"/>
</dbReference>
<keyword evidence="6 9" id="KW-0413">Isomerase</keyword>
<feature type="region of interest" description="Disordered" evidence="10">
    <location>
        <begin position="1"/>
        <end position="55"/>
    </location>
</feature>
<organism evidence="12 13">
    <name type="scientific">Psittacicella gerlachiana</name>
    <dbReference type="NCBI Taxonomy" id="2028574"/>
    <lineage>
        <taxon>Bacteria</taxon>
        <taxon>Pseudomonadati</taxon>
        <taxon>Pseudomonadota</taxon>
        <taxon>Gammaproteobacteria</taxon>
        <taxon>Pasteurellales</taxon>
        <taxon>Psittacicellaceae</taxon>
        <taxon>Psittacicella</taxon>
    </lineage>
</organism>
<evidence type="ECO:0000256" key="1">
    <source>
        <dbReference type="ARBA" id="ARBA00000381"/>
    </source>
</evidence>
<proteinExistence type="inferred from homology"/>
<evidence type="ECO:0000313" key="13">
    <source>
        <dbReference type="Proteomes" id="UP000265964"/>
    </source>
</evidence>
<evidence type="ECO:0000256" key="9">
    <source>
        <dbReference type="RuleBase" id="RU362028"/>
    </source>
</evidence>
<dbReference type="OrthoDB" id="9807829at2"/>
<comment type="caution">
    <text evidence="12">The sequence shown here is derived from an EMBL/GenBank/DDBJ whole genome shotgun (WGS) entry which is preliminary data.</text>
</comment>
<evidence type="ECO:0000256" key="3">
    <source>
        <dbReference type="ARBA" id="ARBA00010876"/>
    </source>
</evidence>
<evidence type="ECO:0000256" key="4">
    <source>
        <dbReference type="ARBA" id="ARBA00022552"/>
    </source>
</evidence>
<comment type="catalytic activity">
    <reaction evidence="9">
        <text>a uridine in RNA = a pseudouridine in RNA</text>
        <dbReference type="Rhea" id="RHEA:48348"/>
        <dbReference type="Rhea" id="RHEA-COMP:12068"/>
        <dbReference type="Rhea" id="RHEA-COMP:12069"/>
        <dbReference type="ChEBI" id="CHEBI:65314"/>
        <dbReference type="ChEBI" id="CHEBI:65315"/>
    </reaction>
</comment>
<dbReference type="InterPro" id="IPR006225">
    <property type="entry name" value="PsdUridine_synth_RluC/D"/>
</dbReference>
<accession>A0A3A1YBS6</accession>
<reference evidence="12 13" key="1">
    <citation type="submission" date="2017-08" db="EMBL/GenBank/DDBJ databases">
        <title>Reclassification of Bisgaard taxon 37 and 44.</title>
        <authorList>
            <person name="Christensen H."/>
        </authorList>
    </citation>
    <scope>NUCLEOTIDE SEQUENCE [LARGE SCALE GENOMIC DNA]</scope>
    <source>
        <strain evidence="12 13">EEAB3T1</strain>
    </source>
</reference>
<dbReference type="EMBL" id="NRJF01000140">
    <property type="protein sequence ID" value="RIY34659.1"/>
    <property type="molecule type" value="Genomic_DNA"/>
</dbReference>
<feature type="active site" evidence="7">
    <location>
        <position position="208"/>
    </location>
</feature>
<dbReference type="Pfam" id="PF00849">
    <property type="entry name" value="PseudoU_synth_2"/>
    <property type="match status" value="1"/>
</dbReference>
<gene>
    <name evidence="12" type="ORF">CKF59_05115</name>
</gene>
<dbReference type="InterPro" id="IPR006224">
    <property type="entry name" value="PsdUridine_synth_RluA-like_CS"/>
</dbReference>
<comment type="catalytic activity">
    <reaction evidence="1">
        <text>uridine(955/2504/2580) in 23S rRNA = pseudouridine(955/2504/2580) in 23S rRNA</text>
        <dbReference type="Rhea" id="RHEA:42528"/>
        <dbReference type="Rhea" id="RHEA-COMP:10099"/>
        <dbReference type="Rhea" id="RHEA-COMP:10100"/>
        <dbReference type="ChEBI" id="CHEBI:65314"/>
        <dbReference type="ChEBI" id="CHEBI:65315"/>
        <dbReference type="EC" id="5.4.99.24"/>
    </reaction>
</comment>
<dbReference type="GO" id="GO:0000455">
    <property type="term" value="P:enzyme-directed rRNA pseudouridine synthesis"/>
    <property type="evidence" value="ECO:0007669"/>
    <property type="project" value="UniProtKB-ARBA"/>
</dbReference>
<evidence type="ECO:0000256" key="2">
    <source>
        <dbReference type="ARBA" id="ARBA00002876"/>
    </source>
</evidence>
<dbReference type="EC" id="5.4.99.-" evidence="9"/>
<dbReference type="GO" id="GO:0160141">
    <property type="term" value="F:23S rRNA pseudouridine(955/2504/2580) synthase activity"/>
    <property type="evidence" value="ECO:0007669"/>
    <property type="project" value="UniProtKB-EC"/>
</dbReference>
<dbReference type="Gene3D" id="3.30.2350.10">
    <property type="entry name" value="Pseudouridine synthase"/>
    <property type="match status" value="1"/>
</dbReference>
<evidence type="ECO:0000256" key="6">
    <source>
        <dbReference type="ARBA" id="ARBA00023235"/>
    </source>
</evidence>
<dbReference type="RefSeq" id="WP_119534891.1">
    <property type="nucleotide sequence ID" value="NZ_NRJF01000140.1"/>
</dbReference>
<feature type="compositionally biased region" description="Basic and acidic residues" evidence="10">
    <location>
        <begin position="9"/>
        <end position="26"/>
    </location>
</feature>
<dbReference type="NCBIfam" id="TIGR00005">
    <property type="entry name" value="rluA_subfam"/>
    <property type="match status" value="1"/>
</dbReference>
<dbReference type="InterPro" id="IPR020103">
    <property type="entry name" value="PsdUridine_synth_cat_dom_sf"/>
</dbReference>
<feature type="compositionally biased region" description="Basic and acidic residues" evidence="10">
    <location>
        <begin position="39"/>
        <end position="52"/>
    </location>
</feature>
<dbReference type="GO" id="GO:0003723">
    <property type="term" value="F:RNA binding"/>
    <property type="evidence" value="ECO:0007669"/>
    <property type="project" value="UniProtKB-KW"/>
</dbReference>
<dbReference type="InterPro" id="IPR050188">
    <property type="entry name" value="RluA_PseudoU_synthase"/>
</dbReference>
<dbReference type="PROSITE" id="PS01129">
    <property type="entry name" value="PSI_RLU"/>
    <property type="match status" value="1"/>
</dbReference>